<feature type="coiled-coil region" evidence="3">
    <location>
        <begin position="123"/>
        <end position="154"/>
    </location>
</feature>
<evidence type="ECO:0000313" key="8">
    <source>
        <dbReference type="Proteomes" id="UP000002420"/>
    </source>
</evidence>
<evidence type="ECO:0000256" key="3">
    <source>
        <dbReference type="SAM" id="Coils"/>
    </source>
</evidence>
<dbReference type="Gene3D" id="2.40.30.170">
    <property type="match status" value="1"/>
</dbReference>
<dbReference type="GO" id="GO:0006355">
    <property type="term" value="P:regulation of DNA-templated transcription"/>
    <property type="evidence" value="ECO:0007669"/>
    <property type="project" value="InterPro"/>
</dbReference>
<dbReference type="Gene3D" id="2.40.50.100">
    <property type="match status" value="1"/>
</dbReference>
<dbReference type="Pfam" id="PF25990">
    <property type="entry name" value="Beta-barrel_YknX"/>
    <property type="match status" value="1"/>
</dbReference>
<dbReference type="InterPro" id="IPR050465">
    <property type="entry name" value="UPF0194_transport"/>
</dbReference>
<dbReference type="InterPro" id="IPR058636">
    <property type="entry name" value="Beta-barrel_YknX"/>
</dbReference>
<keyword evidence="2 3" id="KW-0175">Coiled coil</keyword>
<dbReference type="InterPro" id="IPR000014">
    <property type="entry name" value="PAS"/>
</dbReference>
<dbReference type="InterPro" id="IPR058627">
    <property type="entry name" value="MdtA-like_C"/>
</dbReference>
<reference evidence="7 8" key="1">
    <citation type="submission" date="2008-05" db="EMBL/GenBank/DDBJ databases">
        <title>Complete sequence of chromosome of Geobacter lovleyi SZ.</title>
        <authorList>
            <consortium name="US DOE Joint Genome Institute"/>
            <person name="Lucas S."/>
            <person name="Copeland A."/>
            <person name="Lapidus A."/>
            <person name="Glavina del Rio T."/>
            <person name="Dalin E."/>
            <person name="Tice H."/>
            <person name="Bruce D."/>
            <person name="Goodwin L."/>
            <person name="Pitluck S."/>
            <person name="Chertkov O."/>
            <person name="Meincke L."/>
            <person name="Brettin T."/>
            <person name="Detter J.C."/>
            <person name="Han C."/>
            <person name="Tapia R."/>
            <person name="Kuske C.R."/>
            <person name="Schmutz J."/>
            <person name="Larimer F."/>
            <person name="Land M."/>
            <person name="Hauser L."/>
            <person name="Kyrpides N."/>
            <person name="Mikhailova N."/>
            <person name="Sung Y."/>
            <person name="Fletcher K.E."/>
            <person name="Ritalahti K.M."/>
            <person name="Loeffler F.E."/>
            <person name="Richardson P."/>
        </authorList>
    </citation>
    <scope>NUCLEOTIDE SEQUENCE [LARGE SCALE GENOMIC DNA]</scope>
    <source>
        <strain evidence="8">ATCC BAA-1151 / DSM 17278 / SZ</strain>
    </source>
</reference>
<comment type="subcellular location">
    <subcellularLocation>
        <location evidence="1">Cell envelope</location>
    </subcellularLocation>
</comment>
<gene>
    <name evidence="7" type="ordered locus">Glov_0748</name>
</gene>
<keyword evidence="8" id="KW-1185">Reference proteome</keyword>
<keyword evidence="5" id="KW-0472">Membrane</keyword>
<dbReference type="Gene3D" id="2.40.420.20">
    <property type="match status" value="1"/>
</dbReference>
<dbReference type="EMBL" id="CP001089">
    <property type="protein sequence ID" value="ACD94474.1"/>
    <property type="molecule type" value="Genomic_DNA"/>
</dbReference>
<dbReference type="InterPro" id="IPR013767">
    <property type="entry name" value="PAS_fold"/>
</dbReference>
<dbReference type="SMART" id="SM00091">
    <property type="entry name" value="PAS"/>
    <property type="match status" value="1"/>
</dbReference>
<proteinExistence type="predicted"/>
<dbReference type="OrthoDB" id="9769961at2"/>
<dbReference type="AlphaFoldDB" id="B3E4F9"/>
<dbReference type="RefSeq" id="WP_012468830.1">
    <property type="nucleotide sequence ID" value="NC_010814.1"/>
</dbReference>
<dbReference type="NCBIfam" id="TIGR00229">
    <property type="entry name" value="sensory_box"/>
    <property type="match status" value="1"/>
</dbReference>
<dbReference type="GO" id="GO:0030313">
    <property type="term" value="C:cell envelope"/>
    <property type="evidence" value="ECO:0007669"/>
    <property type="project" value="UniProtKB-SubCell"/>
</dbReference>
<accession>B3E4F9</accession>
<name>B3E4F9_TRIL1</name>
<dbReference type="PANTHER" id="PTHR32347">
    <property type="entry name" value="EFFLUX SYSTEM COMPONENT YKNX-RELATED"/>
    <property type="match status" value="1"/>
</dbReference>
<sequence>MERDNIISGRILDDMTDGVLAVDLSGTIITFNPAAARILGIAEENALMKSFGEIFLLAEENDDFNQTILDAIYESSTSHNRIVPFSCNDKRTTLALTTTFLKAEDGTDQRMGVIAVFSDITELQALQEAEARLAEELKSKHKELQAAYLKTEEGNQQLQSALKKVQIIRNTATAFTIILFLGIGLFVWNRKPASISSSPASAATVQGAATTVIPVTPQPVSSSIALTGKLLPLQMVNITSPISGKVGQVMVRYGDVVKAGQPLLTMDTSEAMIKYREAKAAYIKAQNSYQQMEKWDASADVARAHRSLAKAKLSLENQKKTLDESERLYKKGIIPATEYESAKHQYSNQQMDYQSAQEELKAAQEKGNSENRKVSRFELENAESRMRQAEKDIASSTVVAPVSGIIMKPPASGQSKEGRTVERGTTFQQGELLLAIGDLSGFSVNARLDEVDVTKVQLGQKVRVSGDAFPGQQLTGSIQSISPHAEEGEAGKSVSSFGIKVVIDSVPPELKKRIMVGMTANLEIIIYEKPDALMVPLAAVHDEQGKRYVTRKKGTAPSDAAEKVPVTTGYTTQDTVEITSGLKAGDLLEVTTFGPPPAPASPSGGKP</sequence>
<keyword evidence="5" id="KW-0812">Transmembrane</keyword>
<evidence type="ECO:0000256" key="2">
    <source>
        <dbReference type="ARBA" id="ARBA00023054"/>
    </source>
</evidence>
<feature type="domain" description="PAS" evidence="6">
    <location>
        <begin position="10"/>
        <end position="75"/>
    </location>
</feature>
<dbReference type="GO" id="GO:0015562">
    <property type="term" value="F:efflux transmembrane transporter activity"/>
    <property type="evidence" value="ECO:0007669"/>
    <property type="project" value="InterPro"/>
</dbReference>
<dbReference type="Pfam" id="PF00989">
    <property type="entry name" value="PAS"/>
    <property type="match status" value="1"/>
</dbReference>
<dbReference type="Gene3D" id="3.30.450.20">
    <property type="entry name" value="PAS domain"/>
    <property type="match status" value="1"/>
</dbReference>
<feature type="transmembrane region" description="Helical" evidence="5">
    <location>
        <begin position="167"/>
        <end position="188"/>
    </location>
</feature>
<protein>
    <submittedName>
        <fullName evidence="7">Putative PAS/PAC sensor protein</fullName>
    </submittedName>
</protein>
<dbReference type="eggNOG" id="COG0845">
    <property type="taxonomic scope" value="Bacteria"/>
</dbReference>
<dbReference type="SUPFAM" id="SSF55785">
    <property type="entry name" value="PYP-like sensor domain (PAS domain)"/>
    <property type="match status" value="1"/>
</dbReference>
<dbReference type="Gene3D" id="1.10.287.470">
    <property type="entry name" value="Helix hairpin bin"/>
    <property type="match status" value="2"/>
</dbReference>
<dbReference type="CDD" id="cd00130">
    <property type="entry name" value="PAS"/>
    <property type="match status" value="1"/>
</dbReference>
<dbReference type="SUPFAM" id="SSF111369">
    <property type="entry name" value="HlyD-like secretion proteins"/>
    <property type="match status" value="1"/>
</dbReference>
<evidence type="ECO:0000256" key="1">
    <source>
        <dbReference type="ARBA" id="ARBA00004196"/>
    </source>
</evidence>
<dbReference type="HOGENOM" id="CLU_462893_0_0_7"/>
<dbReference type="PANTHER" id="PTHR32347:SF14">
    <property type="entry name" value="EFFLUX SYSTEM COMPONENT YKNX-RELATED"/>
    <property type="match status" value="1"/>
</dbReference>
<evidence type="ECO:0000259" key="6">
    <source>
        <dbReference type="PROSITE" id="PS50112"/>
    </source>
</evidence>
<dbReference type="Proteomes" id="UP000002420">
    <property type="component" value="Chromosome"/>
</dbReference>
<feature type="region of interest" description="Disordered" evidence="4">
    <location>
        <begin position="588"/>
        <end position="607"/>
    </location>
</feature>
<organism evidence="7 8">
    <name type="scientific">Trichlorobacter lovleyi (strain ATCC BAA-1151 / DSM 17278 / SZ)</name>
    <name type="common">Geobacter lovleyi</name>
    <dbReference type="NCBI Taxonomy" id="398767"/>
    <lineage>
        <taxon>Bacteria</taxon>
        <taxon>Pseudomonadati</taxon>
        <taxon>Thermodesulfobacteriota</taxon>
        <taxon>Desulfuromonadia</taxon>
        <taxon>Geobacterales</taxon>
        <taxon>Geobacteraceae</taxon>
        <taxon>Trichlorobacter</taxon>
    </lineage>
</organism>
<keyword evidence="5" id="KW-1133">Transmembrane helix</keyword>
<evidence type="ECO:0000313" key="7">
    <source>
        <dbReference type="EMBL" id="ACD94474.1"/>
    </source>
</evidence>
<dbReference type="PROSITE" id="PS50112">
    <property type="entry name" value="PAS"/>
    <property type="match status" value="1"/>
</dbReference>
<dbReference type="eggNOG" id="COG2199">
    <property type="taxonomic scope" value="Bacteria"/>
</dbReference>
<dbReference type="STRING" id="398767.Glov_0748"/>
<dbReference type="KEGG" id="glo:Glov_0748"/>
<evidence type="ECO:0000256" key="5">
    <source>
        <dbReference type="SAM" id="Phobius"/>
    </source>
</evidence>
<evidence type="ECO:0000256" key="4">
    <source>
        <dbReference type="SAM" id="MobiDB-lite"/>
    </source>
</evidence>
<dbReference type="InterPro" id="IPR035965">
    <property type="entry name" value="PAS-like_dom_sf"/>
</dbReference>
<dbReference type="Pfam" id="PF25967">
    <property type="entry name" value="RND-MFP_C"/>
    <property type="match status" value="1"/>
</dbReference>
<feature type="coiled-coil region" evidence="3">
    <location>
        <begin position="308"/>
        <end position="399"/>
    </location>
</feature>